<accession>K1LZQ6</accession>
<evidence type="ECO:0000256" key="1">
    <source>
        <dbReference type="ARBA" id="ARBA00022801"/>
    </source>
</evidence>
<reference evidence="4 5" key="1">
    <citation type="journal article" date="2012" name="J. Bacteriol.">
        <title>Draft Genome Sequence of Cecembia lonarensis Strain LW9T, Isolated from Lonar Lake, a Haloalkaline Lake in India.</title>
        <authorList>
            <person name="Shivaji S."/>
            <person name="Ara S."/>
            <person name="Singh A."/>
            <person name="Pinnaka A.K."/>
        </authorList>
    </citation>
    <scope>NUCLEOTIDE SEQUENCE [LARGE SCALE GENOMIC DNA]</scope>
    <source>
        <strain evidence="4 5">LW9</strain>
    </source>
</reference>
<dbReference type="InterPro" id="IPR029058">
    <property type="entry name" value="AB_hydrolase_fold"/>
</dbReference>
<dbReference type="PANTHER" id="PTHR42776">
    <property type="entry name" value="SERINE PEPTIDASE S9 FAMILY MEMBER"/>
    <property type="match status" value="1"/>
</dbReference>
<dbReference type="Proteomes" id="UP000004478">
    <property type="component" value="Unassembled WGS sequence"/>
</dbReference>
<dbReference type="SUPFAM" id="SSF53474">
    <property type="entry name" value="alpha/beta-Hydrolases"/>
    <property type="match status" value="1"/>
</dbReference>
<gene>
    <name evidence="4" type="ORF">B879_01803</name>
</gene>
<feature type="domain" description="Peptidase S9 prolyl oligopeptidase catalytic" evidence="3">
    <location>
        <begin position="563"/>
        <end position="741"/>
    </location>
</feature>
<dbReference type="Gene3D" id="3.40.50.1820">
    <property type="entry name" value="alpha/beta hydrolase"/>
    <property type="match status" value="1"/>
</dbReference>
<feature type="signal peptide" evidence="2">
    <location>
        <begin position="1"/>
        <end position="35"/>
    </location>
</feature>
<name>K1LZQ6_CECL9</name>
<proteinExistence type="predicted"/>
<dbReference type="AlphaFoldDB" id="K1LZQ6"/>
<dbReference type="PATRIC" id="fig|1225176.3.peg.1926"/>
<organism evidence="4 5">
    <name type="scientific">Cecembia lonarensis (strain CCUG 58316 / KCTC 22772 / LW9)</name>
    <dbReference type="NCBI Taxonomy" id="1225176"/>
    <lineage>
        <taxon>Bacteria</taxon>
        <taxon>Pseudomonadati</taxon>
        <taxon>Bacteroidota</taxon>
        <taxon>Cytophagia</taxon>
        <taxon>Cytophagales</taxon>
        <taxon>Cyclobacteriaceae</taxon>
        <taxon>Cecembia</taxon>
    </lineage>
</organism>
<evidence type="ECO:0000256" key="2">
    <source>
        <dbReference type="SAM" id="SignalP"/>
    </source>
</evidence>
<dbReference type="Gene3D" id="2.120.10.30">
    <property type="entry name" value="TolB, C-terminal domain"/>
    <property type="match status" value="1"/>
</dbReference>
<dbReference type="EMBL" id="AMGM01000022">
    <property type="protein sequence ID" value="EKB49599.1"/>
    <property type="molecule type" value="Genomic_DNA"/>
</dbReference>
<dbReference type="SUPFAM" id="SSF82171">
    <property type="entry name" value="DPP6 N-terminal domain-like"/>
    <property type="match status" value="1"/>
</dbReference>
<dbReference type="GO" id="GO:0006508">
    <property type="term" value="P:proteolysis"/>
    <property type="evidence" value="ECO:0007669"/>
    <property type="project" value="InterPro"/>
</dbReference>
<dbReference type="InterPro" id="IPR011042">
    <property type="entry name" value="6-blade_b-propeller_TolB-like"/>
</dbReference>
<evidence type="ECO:0000259" key="3">
    <source>
        <dbReference type="Pfam" id="PF00326"/>
    </source>
</evidence>
<feature type="chain" id="PRO_5003851074" evidence="2">
    <location>
        <begin position="36"/>
        <end position="753"/>
    </location>
</feature>
<dbReference type="GO" id="GO:0004252">
    <property type="term" value="F:serine-type endopeptidase activity"/>
    <property type="evidence" value="ECO:0007669"/>
    <property type="project" value="TreeGrafter"/>
</dbReference>
<dbReference type="Pfam" id="PF00326">
    <property type="entry name" value="Peptidase_S9"/>
    <property type="match status" value="1"/>
</dbReference>
<keyword evidence="5" id="KW-1185">Reference proteome</keyword>
<dbReference type="PANTHER" id="PTHR42776:SF27">
    <property type="entry name" value="DIPEPTIDYL PEPTIDASE FAMILY MEMBER 6"/>
    <property type="match status" value="1"/>
</dbReference>
<dbReference type="InterPro" id="IPR001375">
    <property type="entry name" value="Peptidase_S9_cat"/>
</dbReference>
<protein>
    <submittedName>
        <fullName evidence="4">Prolyl oligopeptidase family protein</fullName>
    </submittedName>
</protein>
<keyword evidence="1" id="KW-0378">Hydrolase</keyword>
<keyword evidence="2" id="KW-0732">Signal</keyword>
<comment type="caution">
    <text evidence="4">The sequence shown here is derived from an EMBL/GenBank/DDBJ whole genome shotgun (WGS) entry which is preliminary data.</text>
</comment>
<evidence type="ECO:0000313" key="4">
    <source>
        <dbReference type="EMBL" id="EKB49599.1"/>
    </source>
</evidence>
<evidence type="ECO:0000313" key="5">
    <source>
        <dbReference type="Proteomes" id="UP000004478"/>
    </source>
</evidence>
<sequence length="753" mass="85883">MLFFVGVNINNPPMKNLFAFPLILLGLLLSSLAFAQKTNFTVADAINVKSIGNTALSDDGKLLAGLISDGRARFDVDHFRFQDPSYLNVLPGEFVILDTQNGEMLYPYKEQSRVTSFSWSPNSKELAFLEQKGDKLHLMLYDTNRKRIKEIKISGNPLLANSDLTWTSDGKSILLHARNHDWLDRAMALYNEATKGPVVVYDGNKPFLKWDEIRNTNALTKVLKVNLTNGQSQEMLPEANYGGVYLSEDNQFLIFNETFPLKTSYVRNEGTEYQVSYKELANPDSTQILYKRNEKRRNYNWSDSKTKFAWVDSGYVYVQTLGQLDSLNLTKGKAFTDEKKKKEVKFSITSWSPSENKLLLSSDKGYWLANAQGEQLEMVYEFPEDKEKAPSLNLEHWSKDENYLYFSYSEKDRWTRGFVRFDLTDRTMEDLIIDDRLYTGLQKAKHEDVVVLSLSDEDMPADLVVSDWSFAEMKPLTHLNPWLADKKMTRSELITYRNVDGKELKGILYYPVDYEEGKKYPLVCEVYETFLANGYNRNMNLFANQGYFALRPSVDLEMGYPGEAWVKGITAAINKLVDEGKVDNDKVGVQGGSYGGYATSLLITQTDRFAAAINISGKVNIISFLGDSPKIGTRNYTAAEYGQDRIGSTLWDAPLKYLATTAVLHADRIKTPHLIMTGEGDWNVPGTNSRELYYAMRRLGKDVVWVNYLNGGHGAGVASNERDFHDHWTRVFEFYEKHFNKKEKEEKDGESSD</sequence>